<proteinExistence type="predicted"/>
<dbReference type="STRING" id="362257.SVTN_24445"/>
<dbReference type="EMBL" id="CP010407">
    <property type="protein sequence ID" value="AJF67058.1"/>
    <property type="molecule type" value="Genomic_DNA"/>
</dbReference>
<evidence type="ECO:0000256" key="2">
    <source>
        <dbReference type="SAM" id="Phobius"/>
    </source>
</evidence>
<name>A0A0B5IBJ0_9ACTN</name>
<dbReference type="KEGG" id="svt:SVTN_24445"/>
<protein>
    <submittedName>
        <fullName evidence="3">Uncharacterized protein</fullName>
    </submittedName>
</protein>
<accession>A0A0B5IBJ0</accession>
<gene>
    <name evidence="3" type="ORF">SVTN_24445</name>
</gene>
<evidence type="ECO:0000313" key="4">
    <source>
        <dbReference type="Proteomes" id="UP000031774"/>
    </source>
</evidence>
<feature type="transmembrane region" description="Helical" evidence="2">
    <location>
        <begin position="34"/>
        <end position="55"/>
    </location>
</feature>
<sequence length="227" mass="24216">MISEPELVGGAEFDDPEVLTDAPPPRPPRDRRPWLWALGGAVLASAVWGGGLYAYGQRKDPGPDLGGYRTLADEGALCKTAKLKALGGILGKRSEDGYGPEIDDPAVYEASCSMTFGGPDVGYSADLMYTLHKVTDPESEFAARAKNAEITTPIGGLGERAFFNDVGGEGGELRVLDGQVEIQLRLYRYVNTDENGNPLGKAEPTDLSGIDVPMTQDVLALMEALKK</sequence>
<evidence type="ECO:0000313" key="3">
    <source>
        <dbReference type="EMBL" id="AJF67058.1"/>
    </source>
</evidence>
<dbReference type="RefSeq" id="WP_041131026.1">
    <property type="nucleotide sequence ID" value="NZ_CP010407.1"/>
</dbReference>
<dbReference type="AlphaFoldDB" id="A0A0B5IBJ0"/>
<dbReference type="Proteomes" id="UP000031774">
    <property type="component" value="Chromosome"/>
</dbReference>
<reference evidence="3 4" key="1">
    <citation type="submission" date="2014-12" db="EMBL/GenBank/DDBJ databases">
        <title>Complete genome sequence of Streptomyces vietnamensis strain GIMV4.0001, a genetic manipulable producer of the benzoisochromanequinone antibiotic granaticin.</title>
        <authorList>
            <person name="Deng M.R."/>
            <person name="Guo J."/>
            <person name="Ma L.Y."/>
            <person name="Feng G.D."/>
            <person name="Mo C.Y."/>
            <person name="Zhu H.H."/>
        </authorList>
    </citation>
    <scope>NUCLEOTIDE SEQUENCE [LARGE SCALE GENOMIC DNA]</scope>
    <source>
        <strain evidence="4">GIMV4.0001</strain>
    </source>
</reference>
<keyword evidence="4" id="KW-1185">Reference proteome</keyword>
<organism evidence="3 4">
    <name type="scientific">Streptomyces vietnamensis</name>
    <dbReference type="NCBI Taxonomy" id="362257"/>
    <lineage>
        <taxon>Bacteria</taxon>
        <taxon>Bacillati</taxon>
        <taxon>Actinomycetota</taxon>
        <taxon>Actinomycetes</taxon>
        <taxon>Kitasatosporales</taxon>
        <taxon>Streptomycetaceae</taxon>
        <taxon>Streptomyces</taxon>
    </lineage>
</organism>
<evidence type="ECO:0000256" key="1">
    <source>
        <dbReference type="SAM" id="MobiDB-lite"/>
    </source>
</evidence>
<keyword evidence="2" id="KW-1133">Transmembrane helix</keyword>
<keyword evidence="2" id="KW-0472">Membrane</keyword>
<feature type="region of interest" description="Disordered" evidence="1">
    <location>
        <begin position="1"/>
        <end position="31"/>
    </location>
</feature>
<keyword evidence="2" id="KW-0812">Transmembrane</keyword>
<dbReference type="HOGENOM" id="CLU_1069273_0_0_11"/>